<accession>A0ABT1YSQ3</accession>
<evidence type="ECO:0000256" key="1">
    <source>
        <dbReference type="ARBA" id="ARBA00004236"/>
    </source>
</evidence>
<evidence type="ECO:0000256" key="3">
    <source>
        <dbReference type="ARBA" id="ARBA00023136"/>
    </source>
</evidence>
<comment type="subcellular location">
    <subcellularLocation>
        <location evidence="1">Cell membrane</location>
    </subcellularLocation>
</comment>
<dbReference type="InterPro" id="IPR003660">
    <property type="entry name" value="HAMP_dom"/>
</dbReference>
<organism evidence="10 11">
    <name type="scientific">Paenibacillus radicis</name>
    <name type="common">ex Xue et al. 2023</name>
    <dbReference type="NCBI Taxonomy" id="2972489"/>
    <lineage>
        <taxon>Bacteria</taxon>
        <taxon>Bacillati</taxon>
        <taxon>Bacillota</taxon>
        <taxon>Bacilli</taxon>
        <taxon>Bacillales</taxon>
        <taxon>Paenibacillaceae</taxon>
        <taxon>Paenibacillus</taxon>
    </lineage>
</organism>
<dbReference type="CDD" id="cd11386">
    <property type="entry name" value="MCP_signal"/>
    <property type="match status" value="1"/>
</dbReference>
<dbReference type="InterPro" id="IPR004089">
    <property type="entry name" value="MCPsignal_dom"/>
</dbReference>
<dbReference type="Pfam" id="PF12729">
    <property type="entry name" value="4HB_MCP_1"/>
    <property type="match status" value="1"/>
</dbReference>
<keyword evidence="7" id="KW-1133">Transmembrane helix</keyword>
<gene>
    <name evidence="10" type="ORF">NV381_33945</name>
</gene>
<reference evidence="10 11" key="1">
    <citation type="submission" date="2022-08" db="EMBL/GenBank/DDBJ databases">
        <title>Paenibacillus endoradicis sp. nov., Paenibacillus radicibacter sp. nov and Paenibacillus pararadicis sp. nov., three cold-adapted plant growth-promoting bacteria isolated from root of Larix gmelinii in Great Khingan.</title>
        <authorList>
            <person name="Xue H."/>
        </authorList>
    </citation>
    <scope>NUCLEOTIDE SEQUENCE [LARGE SCALE GENOMIC DNA]</scope>
    <source>
        <strain evidence="10 11">N5-1-1-5</strain>
    </source>
</reference>
<dbReference type="Pfam" id="PF00015">
    <property type="entry name" value="MCPsignal"/>
    <property type="match status" value="1"/>
</dbReference>
<keyword evidence="2" id="KW-1003">Cell membrane</keyword>
<dbReference type="PROSITE" id="PS50111">
    <property type="entry name" value="CHEMOTAXIS_TRANSDUC_2"/>
    <property type="match status" value="1"/>
</dbReference>
<dbReference type="PROSITE" id="PS50885">
    <property type="entry name" value="HAMP"/>
    <property type="match status" value="1"/>
</dbReference>
<feature type="transmembrane region" description="Helical" evidence="7">
    <location>
        <begin position="13"/>
        <end position="33"/>
    </location>
</feature>
<dbReference type="PANTHER" id="PTHR32089:SF112">
    <property type="entry name" value="LYSOZYME-LIKE PROTEIN-RELATED"/>
    <property type="match status" value="1"/>
</dbReference>
<keyword evidence="4 6" id="KW-0807">Transducer</keyword>
<evidence type="ECO:0000256" key="2">
    <source>
        <dbReference type="ARBA" id="ARBA00022475"/>
    </source>
</evidence>
<comment type="caution">
    <text evidence="10">The sequence shown here is derived from an EMBL/GenBank/DDBJ whole genome shotgun (WGS) entry which is preliminary data.</text>
</comment>
<evidence type="ECO:0000313" key="11">
    <source>
        <dbReference type="Proteomes" id="UP001300012"/>
    </source>
</evidence>
<dbReference type="PRINTS" id="PR00260">
    <property type="entry name" value="CHEMTRNSDUCR"/>
</dbReference>
<comment type="similarity">
    <text evidence="5">Belongs to the methyl-accepting chemotaxis (MCP) protein family.</text>
</comment>
<dbReference type="InterPro" id="IPR024478">
    <property type="entry name" value="HlyB_4HB_MCP"/>
</dbReference>
<evidence type="ECO:0000259" key="8">
    <source>
        <dbReference type="PROSITE" id="PS50111"/>
    </source>
</evidence>
<evidence type="ECO:0000259" key="9">
    <source>
        <dbReference type="PROSITE" id="PS50885"/>
    </source>
</evidence>
<protein>
    <submittedName>
        <fullName evidence="10">Methyl-accepting chemotaxis protein</fullName>
    </submittedName>
</protein>
<evidence type="ECO:0000256" key="4">
    <source>
        <dbReference type="ARBA" id="ARBA00023224"/>
    </source>
</evidence>
<evidence type="ECO:0000256" key="7">
    <source>
        <dbReference type="SAM" id="Phobius"/>
    </source>
</evidence>
<feature type="transmembrane region" description="Helical" evidence="7">
    <location>
        <begin position="193"/>
        <end position="213"/>
    </location>
</feature>
<dbReference type="Gene3D" id="1.10.287.950">
    <property type="entry name" value="Methyl-accepting chemotaxis protein"/>
    <property type="match status" value="1"/>
</dbReference>
<dbReference type="SMART" id="SM00283">
    <property type="entry name" value="MA"/>
    <property type="match status" value="1"/>
</dbReference>
<dbReference type="RefSeq" id="WP_258217730.1">
    <property type="nucleotide sequence ID" value="NZ_JANQBD010000037.1"/>
</dbReference>
<dbReference type="EMBL" id="JANQBD010000037">
    <property type="protein sequence ID" value="MCR8636201.1"/>
    <property type="molecule type" value="Genomic_DNA"/>
</dbReference>
<feature type="domain" description="HAMP" evidence="9">
    <location>
        <begin position="214"/>
        <end position="266"/>
    </location>
</feature>
<dbReference type="InterPro" id="IPR004090">
    <property type="entry name" value="Chemotax_Me-accpt_rcpt"/>
</dbReference>
<dbReference type="PANTHER" id="PTHR32089">
    <property type="entry name" value="METHYL-ACCEPTING CHEMOTAXIS PROTEIN MCPB"/>
    <property type="match status" value="1"/>
</dbReference>
<feature type="domain" description="Methyl-accepting transducer" evidence="8">
    <location>
        <begin position="271"/>
        <end position="514"/>
    </location>
</feature>
<evidence type="ECO:0000256" key="6">
    <source>
        <dbReference type="PROSITE-ProRule" id="PRU00284"/>
    </source>
</evidence>
<keyword evidence="11" id="KW-1185">Reference proteome</keyword>
<dbReference type="SUPFAM" id="SSF58104">
    <property type="entry name" value="Methyl-accepting chemotaxis protein (MCP) signaling domain"/>
    <property type="match status" value="1"/>
</dbReference>
<dbReference type="SMART" id="SM00304">
    <property type="entry name" value="HAMP"/>
    <property type="match status" value="1"/>
</dbReference>
<sequence length="529" mass="57732">MKWFYNLKTSVKLISSFFIISMILVFVGIYGLMNLSKLNDSLFNMYKNNLLPANHLSDAQIIYQRLRINLRDINDADNNIERDQLSDKGKGFRKDIDGRLNAYRKTSLSQEEIEVFKKFDLAWQDYQKAADKAIQMSYEGRDADFKASFKTGDLRKIGDDLNNILQQLIEINVKSAEEANVQGDILYTTSRSVTITVIIISLLVSIGFGYLIAQIIARPLNRVVKLVAKVAEGDLTETSDIDTKDEIGRLGDSINTMILNLRKIIGSVLSSAESVSAAAQQISATTEEIASGSTSQAQAAQTMNELFKELSSAISSVASNAEQTSELANKTMQTAHDGGIVVRSSIEGMNLVNEQMSRMESDSDKIGEIIEVIDDIADQTNLLALNAAIEAARAGEQGRGFAVVADEVRKLAERSSEATKQITAIIKGMQQNTRQCVKSVSEGVISSQESGEAFKNIINMVNETANKAAEIAAASEEQAAQTTEVLISIESISAATEESAASSEETAMTAQSLAQLAEELNNNVTIFKI</sequence>
<dbReference type="CDD" id="cd06225">
    <property type="entry name" value="HAMP"/>
    <property type="match status" value="1"/>
</dbReference>
<dbReference type="Pfam" id="PF00672">
    <property type="entry name" value="HAMP"/>
    <property type="match status" value="1"/>
</dbReference>
<keyword evidence="3 7" id="KW-0472">Membrane</keyword>
<dbReference type="Proteomes" id="UP001300012">
    <property type="component" value="Unassembled WGS sequence"/>
</dbReference>
<proteinExistence type="inferred from homology"/>
<keyword evidence="7" id="KW-0812">Transmembrane</keyword>
<name>A0ABT1YSQ3_9BACL</name>
<evidence type="ECO:0000313" key="10">
    <source>
        <dbReference type="EMBL" id="MCR8636201.1"/>
    </source>
</evidence>
<evidence type="ECO:0000256" key="5">
    <source>
        <dbReference type="ARBA" id="ARBA00029447"/>
    </source>
</evidence>